<dbReference type="CDD" id="cd00130">
    <property type="entry name" value="PAS"/>
    <property type="match status" value="1"/>
</dbReference>
<dbReference type="EC" id="3.1.4.53" evidence="4"/>
<evidence type="ECO:0000259" key="12">
    <source>
        <dbReference type="PROSITE" id="PS51845"/>
    </source>
</evidence>
<dbReference type="UniPathway" id="UPA00762">
    <property type="reaction ID" value="UER00747"/>
</dbReference>
<evidence type="ECO:0000256" key="9">
    <source>
        <dbReference type="PIRSR" id="PIRSR623088-2"/>
    </source>
</evidence>
<comment type="cofactor">
    <cofactor evidence="1">
        <name>a divalent metal cation</name>
        <dbReference type="ChEBI" id="CHEBI:60240"/>
    </cofactor>
</comment>
<dbReference type="Pfam" id="PF13426">
    <property type="entry name" value="PAS_9"/>
    <property type="match status" value="1"/>
</dbReference>
<dbReference type="GeneID" id="408699"/>
<dbReference type="InterPro" id="IPR023088">
    <property type="entry name" value="PDEase"/>
</dbReference>
<feature type="binding site" evidence="10">
    <location>
        <position position="570"/>
    </location>
    <ligand>
        <name>Zn(2+)</name>
        <dbReference type="ChEBI" id="CHEBI:29105"/>
        <label>1</label>
    </ligand>
</feature>
<reference evidence="15" key="2">
    <citation type="submission" date="2025-04" db="UniProtKB">
        <authorList>
            <consortium name="RefSeq"/>
        </authorList>
    </citation>
    <scope>IDENTIFICATION</scope>
    <source>
        <strain evidence="15">DH4</strain>
        <tissue evidence="15">Whole body</tissue>
    </source>
</reference>
<dbReference type="PANTHER" id="PTHR11347">
    <property type="entry name" value="CYCLIC NUCLEOTIDE PHOSPHODIESTERASE"/>
    <property type="match status" value="1"/>
</dbReference>
<dbReference type="CTD" id="37741"/>
<evidence type="ECO:0000256" key="1">
    <source>
        <dbReference type="ARBA" id="ARBA00001968"/>
    </source>
</evidence>
<dbReference type="SUPFAM" id="SSF55785">
    <property type="entry name" value="PYP-like sensor domain (PAS domain)"/>
    <property type="match status" value="1"/>
</dbReference>
<proteinExistence type="inferred from homology"/>
<dbReference type="SUPFAM" id="SSF109604">
    <property type="entry name" value="HD-domain/PDEase-like"/>
    <property type="match status" value="1"/>
</dbReference>
<evidence type="ECO:0000259" key="11">
    <source>
        <dbReference type="PROSITE" id="PS50112"/>
    </source>
</evidence>
<evidence type="ECO:0000313" key="14">
    <source>
        <dbReference type="Proteomes" id="UP000005203"/>
    </source>
</evidence>
<sequence length="814" mass="93795">MIMHSSRYMYAKHSSCLDGKTEYDILGRKLSFEDVGDEKNADYSTLIGSHDTEPHPLTNSIPSLIKILLVFPKDDQQMDILATTSRRLGWSVSVAKDAEKALEFFQARGHELVIIDHRGQRAAEADIICRAIRASPFYYNSIIIALVKKSYLMHSESEKIVTLDLMEIGYTKTLMECAHERILINELVGIYTSGILPRTQLVAVNMLYMALDRCRDMIHVTDDKYIIQFANKISEKLLGYRINELWGKNITDLILYDNFIQMEQHIVKGREYDGNINCIRRNNQMLTINCRVIPFAYFKKPTHYIFIYDTTYLSETIQPLLQPITHPKTVVIAQKRVSEINFKGIQEVRRRLSKRDLQTLQLEAPITKVIALLTASIKEDTSSETRLQIEQAIDILKTTELYSPVFKEPGDPATDFIEALITPKKSWDIRKPSIESVRETPAKTLAASTRMQIKGYRGPQEIAEILEKSLEWDFDIFKLEILTEKRALLFLGMTIMNLFRVPARLGCEEKIVQNWLIVIEANYDITNRYHNSTHAADVLQAAAMFMQTERLKQVLEPLDEVATLIAAAAHDIDHPGRSSQFLCNSDNKLAILYNDLTVLESHHAALTFKLTLSDDNVNIFKNLERDTYKQVRQSVIDMILATEMTKHFEHLAKFMNAFSTRIPEMYIEGSQDLDLSAAILPENVILVKRMIIKCADVSNPTRPLKYCVEWARRIAEEYFSQTDEEKQLHLPVMMPMFDRITCSIPRAQIGFIDFIINDMVEAWDVFINMPEIVGFMRQNYDKWKEYNEKGITTLQDIEKIQEAIPELKLDSMNT</sequence>
<evidence type="ECO:0000313" key="13">
    <source>
        <dbReference type="EnsemblMetazoa" id="XP_016773546"/>
    </source>
</evidence>
<comment type="similarity">
    <text evidence="3">Belongs to the cyclic nucleotide phosphodiesterase family. PDE8 subfamily.</text>
</comment>
<evidence type="ECO:0000256" key="7">
    <source>
        <dbReference type="ARBA" id="ARBA00023149"/>
    </source>
</evidence>
<evidence type="ECO:0000256" key="10">
    <source>
        <dbReference type="PIRSR" id="PIRSR623088-3"/>
    </source>
</evidence>
<reference evidence="13" key="1">
    <citation type="submission" date="2021-01" db="UniProtKB">
        <authorList>
            <consortium name="EnsemblMetazoa"/>
        </authorList>
    </citation>
    <scope>IDENTIFICATION</scope>
    <source>
        <strain evidence="13">DH4</strain>
    </source>
</reference>
<evidence type="ECO:0000256" key="4">
    <source>
        <dbReference type="ARBA" id="ARBA00012276"/>
    </source>
</evidence>
<evidence type="ECO:0000256" key="3">
    <source>
        <dbReference type="ARBA" id="ARBA00006437"/>
    </source>
</evidence>
<feature type="binding site" evidence="10">
    <location>
        <position position="534"/>
    </location>
    <ligand>
        <name>Zn(2+)</name>
        <dbReference type="ChEBI" id="CHEBI:29105"/>
        <label>1</label>
    </ligand>
</feature>
<feature type="binding site" evidence="10">
    <location>
        <position position="696"/>
    </location>
    <ligand>
        <name>Zn(2+)</name>
        <dbReference type="ChEBI" id="CHEBI:29105"/>
        <label>1</label>
    </ligand>
</feature>
<dbReference type="InterPro" id="IPR003607">
    <property type="entry name" value="HD/PDEase_dom"/>
</dbReference>
<dbReference type="GO" id="GO:0004115">
    <property type="term" value="F:3',5'-cyclic-AMP phosphodiesterase activity"/>
    <property type="evidence" value="ECO:0007669"/>
    <property type="project" value="UniProtKB-EC"/>
</dbReference>
<dbReference type="CDD" id="cd00077">
    <property type="entry name" value="HDc"/>
    <property type="match status" value="1"/>
</dbReference>
<keyword evidence="5 10" id="KW-0479">Metal-binding</keyword>
<feature type="domain" description="PDEase" evidence="12">
    <location>
        <begin position="436"/>
        <end position="790"/>
    </location>
</feature>
<feature type="binding site" evidence="9">
    <location>
        <position position="571"/>
    </location>
    <ligand>
        <name>AMP</name>
        <dbReference type="ChEBI" id="CHEBI:456215"/>
    </ligand>
</feature>
<accession>A0A8B7KT38</accession>
<dbReference type="NCBIfam" id="TIGR00229">
    <property type="entry name" value="sensory_box"/>
    <property type="match status" value="1"/>
</dbReference>
<dbReference type="OrthoDB" id="189220at2759"/>
<comment type="pathway">
    <text evidence="2">Purine metabolism; 3',5'-cyclic AMP degradation; AMP from 3',5'-cyclic AMP: step 1/1.</text>
</comment>
<dbReference type="PRINTS" id="PR00387">
    <property type="entry name" value="PDIESTERASE1"/>
</dbReference>
<organism evidence="13">
    <name type="scientific">Apis mellifera</name>
    <name type="common">Honeybee</name>
    <dbReference type="NCBI Taxonomy" id="7460"/>
    <lineage>
        <taxon>Eukaryota</taxon>
        <taxon>Metazoa</taxon>
        <taxon>Ecdysozoa</taxon>
        <taxon>Arthropoda</taxon>
        <taxon>Hexapoda</taxon>
        <taxon>Insecta</taxon>
        <taxon>Pterygota</taxon>
        <taxon>Neoptera</taxon>
        <taxon>Endopterygota</taxon>
        <taxon>Hymenoptera</taxon>
        <taxon>Apocrita</taxon>
        <taxon>Aculeata</taxon>
        <taxon>Apoidea</taxon>
        <taxon>Anthophila</taxon>
        <taxon>Apidae</taxon>
        <taxon>Apis</taxon>
    </lineage>
</organism>
<feature type="active site" description="Proton donor" evidence="8">
    <location>
        <position position="530"/>
    </location>
</feature>
<dbReference type="AlphaFoldDB" id="A0A7M7M5Y3"/>
<dbReference type="RefSeq" id="XP_016773546.1">
    <property type="nucleotide sequence ID" value="XM_016918057.2"/>
</dbReference>
<dbReference type="Proteomes" id="UP000005203">
    <property type="component" value="Linkage group LG2"/>
</dbReference>
<dbReference type="Pfam" id="PF00233">
    <property type="entry name" value="PDEase_I"/>
    <property type="match status" value="1"/>
</dbReference>
<dbReference type="Pfam" id="PF23198">
    <property type="entry name" value="PDE8A_N"/>
    <property type="match status" value="1"/>
</dbReference>
<keyword evidence="14" id="KW-1185">Reference proteome</keyword>
<evidence type="ECO:0000256" key="2">
    <source>
        <dbReference type="ARBA" id="ARBA00004703"/>
    </source>
</evidence>
<dbReference type="InterPro" id="IPR002073">
    <property type="entry name" value="PDEase_catalytic_dom"/>
</dbReference>
<dbReference type="SMART" id="SM00471">
    <property type="entry name" value="HDc"/>
    <property type="match status" value="1"/>
</dbReference>
<feature type="binding site" evidence="9">
    <location>
        <begin position="530"/>
        <end position="534"/>
    </location>
    <ligand>
        <name>AMP</name>
        <dbReference type="ChEBI" id="CHEBI:456215"/>
    </ligand>
</feature>
<keyword evidence="6" id="KW-0378">Hydrolase</keyword>
<feature type="binding site" evidence="10">
    <location>
        <position position="571"/>
    </location>
    <ligand>
        <name>Zn(2+)</name>
        <dbReference type="ChEBI" id="CHEBI:29105"/>
        <label>2</label>
    </ligand>
</feature>
<feature type="domain" description="PAS" evidence="11">
    <location>
        <begin position="203"/>
        <end position="254"/>
    </location>
</feature>
<accession>A0A7M7M5Y3</accession>
<feature type="binding site" evidence="9">
    <location>
        <position position="748"/>
    </location>
    <ligand>
        <name>AMP</name>
        <dbReference type="ChEBI" id="CHEBI:456215"/>
    </ligand>
</feature>
<dbReference type="Gene3D" id="1.10.1300.10">
    <property type="entry name" value="3'5'-cyclic nucleotide phosphodiesterase, catalytic domain"/>
    <property type="match status" value="1"/>
</dbReference>
<dbReference type="EnsemblMetazoa" id="XM_016918057">
    <property type="protein sequence ID" value="XP_016773546"/>
    <property type="gene ID" value="LOC408699"/>
</dbReference>
<evidence type="ECO:0000256" key="5">
    <source>
        <dbReference type="ARBA" id="ARBA00022723"/>
    </source>
</evidence>
<feature type="binding site" evidence="10">
    <location>
        <position position="571"/>
    </location>
    <ligand>
        <name>Zn(2+)</name>
        <dbReference type="ChEBI" id="CHEBI:29105"/>
        <label>1</label>
    </ligand>
</feature>
<evidence type="ECO:0000256" key="6">
    <source>
        <dbReference type="ARBA" id="ARBA00022801"/>
    </source>
</evidence>
<gene>
    <name evidence="15" type="primary">LOC408699</name>
</gene>
<dbReference type="PROSITE" id="PS51845">
    <property type="entry name" value="PDEASE_I_2"/>
    <property type="match status" value="1"/>
</dbReference>
<protein>
    <recommendedName>
        <fullName evidence="4">3',5'-cyclic-AMP phosphodiesterase</fullName>
        <ecNumber evidence="4">3.1.4.53</ecNumber>
    </recommendedName>
</protein>
<dbReference type="InterPro" id="IPR035965">
    <property type="entry name" value="PAS-like_dom_sf"/>
</dbReference>
<dbReference type="GO" id="GO:0007165">
    <property type="term" value="P:signal transduction"/>
    <property type="evidence" value="ECO:0007669"/>
    <property type="project" value="InterPro"/>
</dbReference>
<keyword evidence="7" id="KW-0114">cAMP</keyword>
<dbReference type="GO" id="GO:0006198">
    <property type="term" value="P:cAMP catabolic process"/>
    <property type="evidence" value="ECO:0007669"/>
    <property type="project" value="UniProtKB-UniPathway"/>
</dbReference>
<evidence type="ECO:0000313" key="15">
    <source>
        <dbReference type="RefSeq" id="XP_016773546.1"/>
    </source>
</evidence>
<dbReference type="Gene3D" id="3.30.450.20">
    <property type="entry name" value="PAS domain"/>
    <property type="match status" value="1"/>
</dbReference>
<dbReference type="PROSITE" id="PS50112">
    <property type="entry name" value="PAS"/>
    <property type="match status" value="1"/>
</dbReference>
<dbReference type="InterPro" id="IPR000014">
    <property type="entry name" value="PAS"/>
</dbReference>
<dbReference type="GO" id="GO:0046872">
    <property type="term" value="F:metal ion binding"/>
    <property type="evidence" value="ECO:0007669"/>
    <property type="project" value="UniProtKB-KW"/>
</dbReference>
<name>A0A7M7M5Y3_APIME</name>
<evidence type="ECO:0000256" key="8">
    <source>
        <dbReference type="PIRSR" id="PIRSR623088-1"/>
    </source>
</evidence>
<feature type="binding site" evidence="9">
    <location>
        <position position="696"/>
    </location>
    <ligand>
        <name>AMP</name>
        <dbReference type="ChEBI" id="CHEBI:456215"/>
    </ligand>
</feature>
<dbReference type="InterPro" id="IPR036971">
    <property type="entry name" value="PDEase_catalytic_dom_sf"/>
</dbReference>
<dbReference type="InterPro" id="IPR057304">
    <property type="entry name" value="PDE8-like_REC_N"/>
</dbReference>
<dbReference type="SMART" id="SM00091">
    <property type="entry name" value="PAS"/>
    <property type="match status" value="1"/>
</dbReference>